<dbReference type="EMBL" id="JACHJS010000001">
    <property type="protein sequence ID" value="MBB4969394.1"/>
    <property type="molecule type" value="Genomic_DNA"/>
</dbReference>
<name>A0A7W7WZB2_9PSEU</name>
<dbReference type="AlphaFoldDB" id="A0A7W7WZB2"/>
<keyword evidence="2" id="KW-1185">Reference proteome</keyword>
<proteinExistence type="predicted"/>
<evidence type="ECO:0000313" key="2">
    <source>
        <dbReference type="Proteomes" id="UP000542674"/>
    </source>
</evidence>
<organism evidence="1 2">
    <name type="scientific">Saccharothrix violaceirubra</name>
    <dbReference type="NCBI Taxonomy" id="413306"/>
    <lineage>
        <taxon>Bacteria</taxon>
        <taxon>Bacillati</taxon>
        <taxon>Actinomycetota</taxon>
        <taxon>Actinomycetes</taxon>
        <taxon>Pseudonocardiales</taxon>
        <taxon>Pseudonocardiaceae</taxon>
        <taxon>Saccharothrix</taxon>
    </lineage>
</organism>
<comment type="caution">
    <text evidence="1">The sequence shown here is derived from an EMBL/GenBank/DDBJ whole genome shotgun (WGS) entry which is preliminary data.</text>
</comment>
<dbReference type="Proteomes" id="UP000542674">
    <property type="component" value="Unassembled WGS sequence"/>
</dbReference>
<reference evidence="1 2" key="1">
    <citation type="submission" date="2020-08" db="EMBL/GenBank/DDBJ databases">
        <title>Sequencing the genomes of 1000 actinobacteria strains.</title>
        <authorList>
            <person name="Klenk H.-P."/>
        </authorList>
    </citation>
    <scope>NUCLEOTIDE SEQUENCE [LARGE SCALE GENOMIC DNA]</scope>
    <source>
        <strain evidence="1 2">DSM 45084</strain>
    </source>
</reference>
<protein>
    <submittedName>
        <fullName evidence="1">Uncharacterized protein</fullName>
    </submittedName>
</protein>
<accession>A0A7W7WZB2</accession>
<sequence>MRDATVADLHRLVLDESSFDLRGHSREQVVDAVEKFGDLLADLRHRDQSIAVWSALYEVECDTGLLLHDLLFDAERSPLPRDVRARLASALTKLPAWDDTAPADVPLDVEIDGGDPVFAPTIGYAVLAAARRHGVACAVLPLARVCGQVKVATAAGTTEIHFFAEAAELTAFWRTTMVAERITETEYFRRWALAFPSLVRHDSLSFSAFDGDFAALCAPVTTALSAINDQFVTALADAKGQPHEVERVLRTHGVVATRESVKTRGSPRHMAMRDVEHAGRIVRCEWHAKLEPHRNRIHFSLPLEGGRVLIGLFVEHLATA</sequence>
<dbReference type="RefSeq" id="WP_184675059.1">
    <property type="nucleotide sequence ID" value="NZ_BAABAI010000021.1"/>
</dbReference>
<gene>
    <name evidence="1" type="ORF">F4559_006753</name>
</gene>
<evidence type="ECO:0000313" key="1">
    <source>
        <dbReference type="EMBL" id="MBB4969394.1"/>
    </source>
</evidence>